<protein>
    <submittedName>
        <fullName evidence="2">Uncharacterized protein</fullName>
    </submittedName>
</protein>
<feature type="region of interest" description="Disordered" evidence="1">
    <location>
        <begin position="1"/>
        <end position="22"/>
    </location>
</feature>
<name>C5KHT9_PERM5</name>
<dbReference type="OrthoDB" id="308464at2759"/>
<dbReference type="GeneID" id="9061213"/>
<evidence type="ECO:0000313" key="2">
    <source>
        <dbReference type="EMBL" id="EER16151.1"/>
    </source>
</evidence>
<organism evidence="3">
    <name type="scientific">Perkinsus marinus (strain ATCC 50983 / TXsc)</name>
    <dbReference type="NCBI Taxonomy" id="423536"/>
    <lineage>
        <taxon>Eukaryota</taxon>
        <taxon>Sar</taxon>
        <taxon>Alveolata</taxon>
        <taxon>Perkinsozoa</taxon>
        <taxon>Perkinsea</taxon>
        <taxon>Perkinsida</taxon>
        <taxon>Perkinsidae</taxon>
        <taxon>Perkinsus</taxon>
    </lineage>
</organism>
<dbReference type="Proteomes" id="UP000007800">
    <property type="component" value="Unassembled WGS sequence"/>
</dbReference>
<proteinExistence type="predicted"/>
<sequence length="116" mass="13543">MSHHSLNPYASDAKDSTSSPKHNELDAFRIDVSHQEMSMIMLELEKFCSTCPEDTWIPLDDGIQWLCNSLGYEDKDEFEDAIKGSFRDFLSKLPQFEMEEQQDGKWYFKPIALKEE</sequence>
<dbReference type="RefSeq" id="XP_002784355.1">
    <property type="nucleotide sequence ID" value="XM_002784309.1"/>
</dbReference>
<dbReference type="EMBL" id="GG673069">
    <property type="protein sequence ID" value="EER16151.1"/>
    <property type="molecule type" value="Genomic_DNA"/>
</dbReference>
<keyword evidence="3" id="KW-1185">Reference proteome</keyword>
<evidence type="ECO:0000313" key="3">
    <source>
        <dbReference type="Proteomes" id="UP000007800"/>
    </source>
</evidence>
<evidence type="ECO:0000256" key="1">
    <source>
        <dbReference type="SAM" id="MobiDB-lite"/>
    </source>
</evidence>
<dbReference type="InParanoid" id="C5KHT9"/>
<reference evidence="2 3" key="1">
    <citation type="submission" date="2008-07" db="EMBL/GenBank/DDBJ databases">
        <authorList>
            <person name="El-Sayed N."/>
            <person name="Caler E."/>
            <person name="Inman J."/>
            <person name="Amedeo P."/>
            <person name="Hass B."/>
            <person name="Wortman J."/>
        </authorList>
    </citation>
    <scope>NUCLEOTIDE SEQUENCE [LARGE SCALE GENOMIC DNA]</scope>
    <source>
        <strain evidence="3">ATCC 50983 / TXsc</strain>
    </source>
</reference>
<gene>
    <name evidence="2" type="ORF">Pmar_PMAR003614</name>
</gene>
<dbReference type="AlphaFoldDB" id="C5KHT9"/>
<dbReference type="OMA" id="SSPKHNE"/>
<accession>C5KHT9</accession>